<evidence type="ECO:0000313" key="3">
    <source>
        <dbReference type="EMBL" id="GAC14244.1"/>
    </source>
</evidence>
<feature type="chain" id="PRO_5003898865" evidence="2">
    <location>
        <begin position="25"/>
        <end position="474"/>
    </location>
</feature>
<dbReference type="OrthoDB" id="9806238at2"/>
<dbReference type="eggNOG" id="COG4447">
    <property type="taxonomic scope" value="Bacteria"/>
</dbReference>
<dbReference type="SUPFAM" id="SSF57184">
    <property type="entry name" value="Growth factor receptor domain"/>
    <property type="match status" value="1"/>
</dbReference>
<dbReference type="SUPFAM" id="SSF50370">
    <property type="entry name" value="Ricin B-like lectins"/>
    <property type="match status" value="1"/>
</dbReference>
<proteinExistence type="predicted"/>
<dbReference type="InterPro" id="IPR009030">
    <property type="entry name" value="Growth_fac_rcpt_cys_sf"/>
</dbReference>
<keyword evidence="1" id="KW-0175">Coiled coil</keyword>
<dbReference type="CDD" id="cd23432">
    <property type="entry name" value="beta-trefoil_Ricin_EndoBetaGal-like"/>
    <property type="match status" value="1"/>
</dbReference>
<accession>K6X0P3</accession>
<feature type="coiled-coil region" evidence="1">
    <location>
        <begin position="316"/>
        <end position="350"/>
    </location>
</feature>
<reference evidence="3 4" key="1">
    <citation type="journal article" date="2017" name="Antonie Van Leeuwenhoek">
        <title>Rhizobium rhizosphaerae sp. nov., a novel species isolated from rice rhizosphere.</title>
        <authorList>
            <person name="Zhao J.J."/>
            <person name="Zhang J."/>
            <person name="Zhang R.J."/>
            <person name="Zhang C.W."/>
            <person name="Yin H.Q."/>
            <person name="Zhang X.X."/>
        </authorList>
    </citation>
    <scope>NUCLEOTIDE SEQUENCE [LARGE SCALE GENOMIC DNA]</scope>
    <source>
        <strain evidence="3 4">E3</strain>
    </source>
</reference>
<dbReference type="RefSeq" id="WP_008844060.1">
    <property type="nucleotide sequence ID" value="NZ_BAEN01000035.1"/>
</dbReference>
<dbReference type="Proteomes" id="UP000006334">
    <property type="component" value="Unassembled WGS sequence"/>
</dbReference>
<comment type="caution">
    <text evidence="3">The sequence shown here is derived from an EMBL/GenBank/DDBJ whole genome shotgun (WGS) entry which is preliminary data.</text>
</comment>
<evidence type="ECO:0000256" key="1">
    <source>
        <dbReference type="SAM" id="Coils"/>
    </source>
</evidence>
<dbReference type="EMBL" id="BAEN01000035">
    <property type="protein sequence ID" value="GAC14244.1"/>
    <property type="molecule type" value="Genomic_DNA"/>
</dbReference>
<evidence type="ECO:0000313" key="4">
    <source>
        <dbReference type="Proteomes" id="UP000006334"/>
    </source>
</evidence>
<feature type="signal peptide" evidence="2">
    <location>
        <begin position="1"/>
        <end position="24"/>
    </location>
</feature>
<dbReference type="AlphaFoldDB" id="K6X0P3"/>
<organism evidence="3 4">
    <name type="scientific">Aliiglaciecola lipolytica E3</name>
    <dbReference type="NCBI Taxonomy" id="1127673"/>
    <lineage>
        <taxon>Bacteria</taxon>
        <taxon>Pseudomonadati</taxon>
        <taxon>Pseudomonadota</taxon>
        <taxon>Gammaproteobacteria</taxon>
        <taxon>Alteromonadales</taxon>
        <taxon>Alteromonadaceae</taxon>
        <taxon>Aliiglaciecola</taxon>
    </lineage>
</organism>
<dbReference type="Gene3D" id="2.80.10.50">
    <property type="match status" value="1"/>
</dbReference>
<gene>
    <name evidence="3" type="ORF">GLIP_1610</name>
</gene>
<dbReference type="InterPro" id="IPR035992">
    <property type="entry name" value="Ricin_B-like_lectins"/>
</dbReference>
<protein>
    <submittedName>
        <fullName evidence="3">Uncharacterized protein</fullName>
    </submittedName>
</protein>
<keyword evidence="4" id="KW-1185">Reference proteome</keyword>
<sequence>MNVLLPSVASLLLLVVVSIYSANASGRVADCPKGYTNIGLLCSRGADTYSNPSKVADCPSGYTNMGLTCYKPPFSSKGLSSMSCQDGWFRTGGRCYKSCKSGYTSVGEACMRGVSTLTSGNMSCKPHEVLNKEIGRCYIPQEPGHSCWADAPCGNGFKCQPIAQRCVPDDLPLSSNQMCSAFKVDDLVKAAKNANATMSYGGGTASSAAGAYSQEVGTVYGQDGEFGCYVAVCIGGVSDLSIANFANFGVFDEFSNVSGLSIVSSQGASAPIIEAGFTTAQVLSTKGQFIGSLNSLSIGVGVSPIQVGVMSCYTEVVDGNREIAELKDSVDKAEANAKNLQEEKAIEKFLSIQNRWKQNLFLNNQNGPLSASVVKPNWHSARWIIESVTGTQYIRIKNYWKQELYIHNQDGLVAVGEIKPGWWSAQWQIEKVPNSRYVRLKNRWKSDQYLHIQNGEIESGKISSGWWSAMWLIK</sequence>
<name>K6X0P3_9ALTE</name>
<keyword evidence="2" id="KW-0732">Signal</keyword>
<evidence type="ECO:0000256" key="2">
    <source>
        <dbReference type="SAM" id="SignalP"/>
    </source>
</evidence>